<accession>A0A645CIC3</accession>
<reference evidence="1" key="1">
    <citation type="submission" date="2019-08" db="EMBL/GenBank/DDBJ databases">
        <authorList>
            <person name="Kucharzyk K."/>
            <person name="Murdoch R.W."/>
            <person name="Higgins S."/>
            <person name="Loffler F."/>
        </authorList>
    </citation>
    <scope>NUCLEOTIDE SEQUENCE</scope>
</reference>
<comment type="caution">
    <text evidence="1">The sequence shown here is derived from an EMBL/GenBank/DDBJ whole genome shotgun (WGS) entry which is preliminary data.</text>
</comment>
<proteinExistence type="predicted"/>
<gene>
    <name evidence="1" type="ORF">SDC9_123682</name>
</gene>
<name>A0A645CIC3_9ZZZZ</name>
<sequence length="164" mass="18533">MGKLGDKLSGIMGIPDVPVSHLNSMSSVLAKRISNAVRYQLGKGATKEIGNAIKYYFSQTATSIWKTIIKTLLVEGARDTTIENIIDATGLESKAQDEIRRAFSGKQQNMVNYYELQLPSARYSFNINRHISLHSINEKVCFSLRICRRKHNQSKKNFKKAIRL</sequence>
<protein>
    <submittedName>
        <fullName evidence="1">Uncharacterized protein</fullName>
    </submittedName>
</protein>
<organism evidence="1">
    <name type="scientific">bioreactor metagenome</name>
    <dbReference type="NCBI Taxonomy" id="1076179"/>
    <lineage>
        <taxon>unclassified sequences</taxon>
        <taxon>metagenomes</taxon>
        <taxon>ecological metagenomes</taxon>
    </lineage>
</organism>
<dbReference type="EMBL" id="VSSQ01027434">
    <property type="protein sequence ID" value="MPM76683.1"/>
    <property type="molecule type" value="Genomic_DNA"/>
</dbReference>
<evidence type="ECO:0000313" key="1">
    <source>
        <dbReference type="EMBL" id="MPM76683.1"/>
    </source>
</evidence>
<dbReference type="AlphaFoldDB" id="A0A645CIC3"/>